<dbReference type="Gene3D" id="3.40.50.300">
    <property type="entry name" value="P-loop containing nucleotide triphosphate hydrolases"/>
    <property type="match status" value="1"/>
</dbReference>
<dbReference type="Proteomes" id="UP001183202">
    <property type="component" value="Unassembled WGS sequence"/>
</dbReference>
<evidence type="ECO:0000313" key="1">
    <source>
        <dbReference type="EMBL" id="MDT0348947.1"/>
    </source>
</evidence>
<gene>
    <name evidence="1" type="ORF">RM445_05345</name>
</gene>
<reference evidence="2" key="1">
    <citation type="submission" date="2023-07" db="EMBL/GenBank/DDBJ databases">
        <title>30 novel species of actinomycetes from the DSMZ collection.</title>
        <authorList>
            <person name="Nouioui I."/>
        </authorList>
    </citation>
    <scope>NUCLEOTIDE SEQUENCE [LARGE SCALE GENOMIC DNA]</scope>
    <source>
        <strain evidence="2">DSM 45834</strain>
    </source>
</reference>
<comment type="caution">
    <text evidence="1">The sequence shown here is derived from an EMBL/GenBank/DDBJ whole genome shotgun (WGS) entry which is preliminary data.</text>
</comment>
<organism evidence="1 2">
    <name type="scientific">Pseudonocardia charpentierae</name>
    <dbReference type="NCBI Taxonomy" id="3075545"/>
    <lineage>
        <taxon>Bacteria</taxon>
        <taxon>Bacillati</taxon>
        <taxon>Actinomycetota</taxon>
        <taxon>Actinomycetes</taxon>
        <taxon>Pseudonocardiales</taxon>
        <taxon>Pseudonocardiaceae</taxon>
        <taxon>Pseudonocardia</taxon>
    </lineage>
</organism>
<evidence type="ECO:0000313" key="2">
    <source>
        <dbReference type="Proteomes" id="UP001183202"/>
    </source>
</evidence>
<dbReference type="InterPro" id="IPR027417">
    <property type="entry name" value="P-loop_NTPase"/>
</dbReference>
<name>A0ABU2N4V5_9PSEU</name>
<sequence>MHVVTISATYGAGGALVGPEVADRLGVPFVDRAVPVAVANDLGITLDDALSRDEQCGGWLSRLLTATAPLSAEWMIGPDHPRTALLPDSAILRCTEGVIRKTVAGEGGVILGRAAAIVLRDHPGAFHVRLDGDPDRRVRQAMTLQGLTERDARDAMARNDKARTTYVRHFYGADPASPQHYDLVIDSTRVPLKACAELIVAAVEACGD</sequence>
<dbReference type="Pfam" id="PF13189">
    <property type="entry name" value="Cytidylate_kin2"/>
    <property type="match status" value="1"/>
</dbReference>
<proteinExistence type="predicted"/>
<protein>
    <submittedName>
        <fullName evidence="1">Cytidylate kinase-like family protein</fullName>
    </submittedName>
</protein>
<accession>A0ABU2N4V5</accession>
<dbReference type="RefSeq" id="WP_311554883.1">
    <property type="nucleotide sequence ID" value="NZ_JAVREJ010000002.1"/>
</dbReference>
<keyword evidence="2" id="KW-1185">Reference proteome</keyword>
<dbReference type="EMBL" id="JAVREJ010000002">
    <property type="protein sequence ID" value="MDT0348947.1"/>
    <property type="molecule type" value="Genomic_DNA"/>
</dbReference>
<dbReference type="SUPFAM" id="SSF52540">
    <property type="entry name" value="P-loop containing nucleoside triphosphate hydrolases"/>
    <property type="match status" value="1"/>
</dbReference>